<dbReference type="InterPro" id="IPR058936">
    <property type="entry name" value="At4g15545-like"/>
</dbReference>
<accession>A0ABP1A1R6</accession>
<evidence type="ECO:0000313" key="3">
    <source>
        <dbReference type="Proteomes" id="UP001497522"/>
    </source>
</evidence>
<keyword evidence="3" id="KW-1185">Reference proteome</keyword>
<dbReference type="Proteomes" id="UP001497522">
    <property type="component" value="Unassembled WGS sequence"/>
</dbReference>
<protein>
    <submittedName>
        <fullName evidence="2">Uncharacterized protein</fullName>
    </submittedName>
</protein>
<organism evidence="2 3">
    <name type="scientific">Sphagnum jensenii</name>
    <dbReference type="NCBI Taxonomy" id="128206"/>
    <lineage>
        <taxon>Eukaryota</taxon>
        <taxon>Viridiplantae</taxon>
        <taxon>Streptophyta</taxon>
        <taxon>Embryophyta</taxon>
        <taxon>Bryophyta</taxon>
        <taxon>Sphagnophytina</taxon>
        <taxon>Sphagnopsida</taxon>
        <taxon>Sphagnales</taxon>
        <taxon>Sphagnaceae</taxon>
        <taxon>Sphagnum</taxon>
    </lineage>
</organism>
<reference evidence="2" key="1">
    <citation type="submission" date="2024-03" db="EMBL/GenBank/DDBJ databases">
        <authorList>
            <consortium name="ELIXIR-Norway"/>
            <consortium name="Elixir Norway"/>
        </authorList>
    </citation>
    <scope>NUCLEOTIDE SEQUENCE</scope>
</reference>
<sequence>MDGRGEHVGRWNGGAVEARVEPDGTWNGRGERGERERRASDGRWIGFGLAFIAVGVGYVGHKVSQSIENVSNSIKTVGESINNASDSIKIVGESINNASAIWDDSKKMSGNLAIQNGGEGGVFELPQEVLSILPSDPYEQLDVARTITAMAVAARVSKLELETGNLHLKLAEKEDIIHVLQERSGDPESTLHETSARLSRALGEQLKTSKQTLMQSLPDTMKIAWNWLSYEQFSAFLANIKEPMGTNRPMT</sequence>
<evidence type="ECO:0000313" key="2">
    <source>
        <dbReference type="EMBL" id="CAK9856039.1"/>
    </source>
</evidence>
<dbReference type="PANTHER" id="PTHR47383">
    <property type="entry name" value="OS03G0659800 PROTEIN"/>
    <property type="match status" value="1"/>
</dbReference>
<comment type="caution">
    <text evidence="2">The sequence shown here is derived from an EMBL/GenBank/DDBJ whole genome shotgun (WGS) entry which is preliminary data.</text>
</comment>
<name>A0ABP1A1R6_9BRYO</name>
<gene>
    <name evidence="2" type="ORF">CSSPJE1EN2_LOCUS25971</name>
</gene>
<proteinExistence type="predicted"/>
<feature type="region of interest" description="Disordered" evidence="1">
    <location>
        <begin position="1"/>
        <end position="37"/>
    </location>
</feature>
<dbReference type="EMBL" id="CAXHBF010000382">
    <property type="protein sequence ID" value="CAK9856039.1"/>
    <property type="molecule type" value="Genomic_DNA"/>
</dbReference>
<evidence type="ECO:0000256" key="1">
    <source>
        <dbReference type="SAM" id="MobiDB-lite"/>
    </source>
</evidence>
<dbReference type="PANTHER" id="PTHR47383:SF8">
    <property type="entry name" value="OS01G0768300 PROTEIN"/>
    <property type="match status" value="1"/>
</dbReference>